<keyword evidence="7" id="KW-0813">Transport</keyword>
<gene>
    <name evidence="20" type="primary">SUB2</name>
    <name evidence="20" type="ORF">IWW39_003739</name>
</gene>
<evidence type="ECO:0000256" key="9">
    <source>
        <dbReference type="ARBA" id="ARBA00023187"/>
    </source>
</evidence>
<dbReference type="FunFam" id="3.40.50.300:FF:000111">
    <property type="entry name" value="DEAD-box ATP-dependent RNA helicase"/>
    <property type="match status" value="1"/>
</dbReference>
<dbReference type="GO" id="GO:0016787">
    <property type="term" value="F:hydrolase activity"/>
    <property type="evidence" value="ECO:0007669"/>
    <property type="project" value="UniProtKB-KW"/>
</dbReference>
<evidence type="ECO:0000256" key="8">
    <source>
        <dbReference type="ARBA" id="ARBA00022840"/>
    </source>
</evidence>
<feature type="domain" description="Helicase ATP-binding" evidence="17">
    <location>
        <begin position="90"/>
        <end position="265"/>
    </location>
</feature>
<evidence type="ECO:0000256" key="5">
    <source>
        <dbReference type="ARBA" id="ARBA00022801"/>
    </source>
</evidence>
<dbReference type="InterPro" id="IPR014014">
    <property type="entry name" value="RNA_helicase_DEAD_Q_motif"/>
</dbReference>
<dbReference type="GO" id="GO:0003676">
    <property type="term" value="F:nucleic acid binding"/>
    <property type="evidence" value="ECO:0007669"/>
    <property type="project" value="InterPro"/>
</dbReference>
<evidence type="ECO:0000256" key="3">
    <source>
        <dbReference type="ARBA" id="ARBA00022728"/>
    </source>
</evidence>
<feature type="domain" description="DEAD-box RNA helicase Q" evidence="19">
    <location>
        <begin position="59"/>
        <end position="87"/>
    </location>
</feature>
<dbReference type="OrthoDB" id="10265785at2759"/>
<dbReference type="InterPro" id="IPR014001">
    <property type="entry name" value="Helicase_ATP-bd"/>
</dbReference>
<evidence type="ECO:0000313" key="20">
    <source>
        <dbReference type="EMBL" id="KAJ2686266.1"/>
    </source>
</evidence>
<comment type="function">
    <text evidence="11">ATP-binding RNA helicase involved in transcription elongation and required for the export of mRNA out of the nucleus. SUB2 also plays a role in pre-mRNA splicing and spliceosome assembly. May be involved in rDNA and telomeric silencing, and maintenance of genome integrity.</text>
</comment>
<keyword evidence="8" id="KW-0067">ATP-binding</keyword>
<name>A0A9W8L417_9FUNG</name>
<dbReference type="PROSITE" id="PS51195">
    <property type="entry name" value="Q_MOTIF"/>
    <property type="match status" value="1"/>
</dbReference>
<dbReference type="PROSITE" id="PS51194">
    <property type="entry name" value="HELICASE_CTER"/>
    <property type="match status" value="1"/>
</dbReference>
<comment type="catalytic activity">
    <reaction evidence="15">
        <text>ATP + H2O = ADP + phosphate + H(+)</text>
        <dbReference type="Rhea" id="RHEA:13065"/>
        <dbReference type="ChEBI" id="CHEBI:15377"/>
        <dbReference type="ChEBI" id="CHEBI:15378"/>
        <dbReference type="ChEBI" id="CHEBI:30616"/>
        <dbReference type="ChEBI" id="CHEBI:43474"/>
        <dbReference type="ChEBI" id="CHEBI:456216"/>
        <dbReference type="EC" id="3.6.4.13"/>
    </reaction>
</comment>
<dbReference type="FunFam" id="3.40.50.300:FF:000168">
    <property type="entry name" value="DEAD-box ATP-dependent RNA helicase 56-like"/>
    <property type="match status" value="1"/>
</dbReference>
<dbReference type="Proteomes" id="UP001151516">
    <property type="component" value="Unassembled WGS sequence"/>
</dbReference>
<evidence type="ECO:0000259" key="17">
    <source>
        <dbReference type="PROSITE" id="PS51192"/>
    </source>
</evidence>
<dbReference type="CDD" id="cd17950">
    <property type="entry name" value="DEADc_DDX39"/>
    <property type="match status" value="1"/>
</dbReference>
<dbReference type="Pfam" id="PF00270">
    <property type="entry name" value="DEAD"/>
    <property type="match status" value="1"/>
</dbReference>
<comment type="subcellular location">
    <subcellularLocation>
        <location evidence="1">Nucleus</location>
    </subcellularLocation>
</comment>
<evidence type="ECO:0000313" key="21">
    <source>
        <dbReference type="Proteomes" id="UP001151516"/>
    </source>
</evidence>
<feature type="domain" description="Helicase C-terminal" evidence="18">
    <location>
        <begin position="293"/>
        <end position="438"/>
    </location>
</feature>
<evidence type="ECO:0000256" key="12">
    <source>
        <dbReference type="ARBA" id="ARBA00038213"/>
    </source>
</evidence>
<evidence type="ECO:0000256" key="14">
    <source>
        <dbReference type="ARBA" id="ARBA00040402"/>
    </source>
</evidence>
<accession>A0A9W8L417</accession>
<evidence type="ECO:0000256" key="6">
    <source>
        <dbReference type="ARBA" id="ARBA00022806"/>
    </source>
</evidence>
<dbReference type="PROSITE" id="PS51192">
    <property type="entry name" value="HELICASE_ATP_BIND_1"/>
    <property type="match status" value="1"/>
</dbReference>
<dbReference type="SMART" id="SM00490">
    <property type="entry name" value="HELICc"/>
    <property type="match status" value="1"/>
</dbReference>
<evidence type="ECO:0000256" key="15">
    <source>
        <dbReference type="ARBA" id="ARBA00047984"/>
    </source>
</evidence>
<dbReference type="GO" id="GO:0008380">
    <property type="term" value="P:RNA splicing"/>
    <property type="evidence" value="ECO:0007669"/>
    <property type="project" value="UniProtKB-KW"/>
</dbReference>
<evidence type="ECO:0000256" key="2">
    <source>
        <dbReference type="ARBA" id="ARBA00012552"/>
    </source>
</evidence>
<dbReference type="SUPFAM" id="SSF52540">
    <property type="entry name" value="P-loop containing nucleoside triphosphate hydrolases"/>
    <property type="match status" value="1"/>
</dbReference>
<evidence type="ECO:0000256" key="10">
    <source>
        <dbReference type="ARBA" id="ARBA00023242"/>
    </source>
</evidence>
<reference evidence="20" key="1">
    <citation type="submission" date="2022-07" db="EMBL/GenBank/DDBJ databases">
        <title>Phylogenomic reconstructions and comparative analyses of Kickxellomycotina fungi.</title>
        <authorList>
            <person name="Reynolds N.K."/>
            <person name="Stajich J.E."/>
            <person name="Barry K."/>
            <person name="Grigoriev I.V."/>
            <person name="Crous P."/>
            <person name="Smith M.E."/>
        </authorList>
    </citation>
    <scope>NUCLEOTIDE SEQUENCE</scope>
    <source>
        <strain evidence="20">CBS 109367</strain>
    </source>
</reference>
<dbReference type="EC" id="3.6.4.13" evidence="2"/>
<dbReference type="SMART" id="SM00487">
    <property type="entry name" value="DEXDc"/>
    <property type="match status" value="1"/>
</dbReference>
<keyword evidence="3" id="KW-0747">Spliceosome</keyword>
<keyword evidence="3" id="KW-0507">mRNA processing</keyword>
<dbReference type="EMBL" id="JANBTX010000115">
    <property type="protein sequence ID" value="KAJ2686266.1"/>
    <property type="molecule type" value="Genomic_DNA"/>
</dbReference>
<keyword evidence="6" id="KW-0347">Helicase</keyword>
<dbReference type="InterPro" id="IPR011545">
    <property type="entry name" value="DEAD/DEAH_box_helicase_dom"/>
</dbReference>
<dbReference type="Pfam" id="PF00271">
    <property type="entry name" value="Helicase_C"/>
    <property type="match status" value="1"/>
</dbReference>
<dbReference type="Gene3D" id="3.40.50.300">
    <property type="entry name" value="P-loop containing nucleotide triphosphate hydrolases"/>
    <property type="match status" value="2"/>
</dbReference>
<dbReference type="PANTHER" id="PTHR47958">
    <property type="entry name" value="ATP-DEPENDENT RNA HELICASE DBP3"/>
    <property type="match status" value="1"/>
</dbReference>
<comment type="similarity">
    <text evidence="12">Belongs to the DEAD box helicase family. DECD subfamily.</text>
</comment>
<evidence type="ECO:0000256" key="16">
    <source>
        <dbReference type="PROSITE-ProRule" id="PRU00552"/>
    </source>
</evidence>
<evidence type="ECO:0000256" key="13">
    <source>
        <dbReference type="ARBA" id="ARBA00040177"/>
    </source>
</evidence>
<evidence type="ECO:0000259" key="19">
    <source>
        <dbReference type="PROSITE" id="PS51195"/>
    </source>
</evidence>
<keyword evidence="21" id="KW-1185">Reference proteome</keyword>
<organism evidence="20 21">
    <name type="scientific">Coemansia spiralis</name>
    <dbReference type="NCBI Taxonomy" id="417178"/>
    <lineage>
        <taxon>Eukaryota</taxon>
        <taxon>Fungi</taxon>
        <taxon>Fungi incertae sedis</taxon>
        <taxon>Zoopagomycota</taxon>
        <taxon>Kickxellomycotina</taxon>
        <taxon>Kickxellomycetes</taxon>
        <taxon>Kickxellales</taxon>
        <taxon>Kickxellaceae</taxon>
        <taxon>Coemansia</taxon>
    </lineage>
</organism>
<dbReference type="InterPro" id="IPR001650">
    <property type="entry name" value="Helicase_C-like"/>
</dbReference>
<comment type="caution">
    <text evidence="20">The sequence shown here is derived from an EMBL/GenBank/DDBJ whole genome shotgun (WGS) entry which is preliminary data.</text>
</comment>
<evidence type="ECO:0000256" key="1">
    <source>
        <dbReference type="ARBA" id="ARBA00004123"/>
    </source>
</evidence>
<dbReference type="AlphaFoldDB" id="A0A9W8L417"/>
<dbReference type="CDD" id="cd18787">
    <property type="entry name" value="SF2_C_DEAD"/>
    <property type="match status" value="1"/>
</dbReference>
<dbReference type="GO" id="GO:0005681">
    <property type="term" value="C:spliceosomal complex"/>
    <property type="evidence" value="ECO:0007669"/>
    <property type="project" value="UniProtKB-KW"/>
</dbReference>
<proteinExistence type="inferred from homology"/>
<dbReference type="InterPro" id="IPR027417">
    <property type="entry name" value="P-loop_NTPase"/>
</dbReference>
<evidence type="ECO:0000256" key="4">
    <source>
        <dbReference type="ARBA" id="ARBA00022741"/>
    </source>
</evidence>
<keyword evidence="5 20" id="KW-0378">Hydrolase</keyword>
<keyword evidence="10" id="KW-0539">Nucleus</keyword>
<dbReference type="GO" id="GO:0051028">
    <property type="term" value="P:mRNA transport"/>
    <property type="evidence" value="ECO:0007669"/>
    <property type="project" value="UniProtKB-KW"/>
</dbReference>
<sequence length="442" mass="49314">MADHADDLIDYEEEDEETLQPVAVSAAAPATVVADAVAPADGEGETKVNKGSYVGVHSTSFRDFLMAPELLRAIVDCGFEHPSEVQQETIPAAINGNDVLCQAKSGLGKTAVFVLATLNKIIPVPGTVSAIVLCHTRELAYQIKNEYTRFSKYLPNVKTEVFFGGVNIKHDQEILADKERCPNIIVGTPGRILALVREKNLRLSSVNSFVIDECDKVLEAIDMRRDVQDIFKATPHNKQVLMFSATLSKEIRPVCKKFMQDPREIYVDDEAKLTLHGLQQYYVTLPEAGKNRKLSDILDSLEFNQVVIFVKSVQRAKLLNNLLNSCNFSSTCIHSGLTQTERIDTYKQFKDFTKRIMVATDIFGRGIDVERVNIVINYDISEGADQYLHRVGRAGRFGTKGLAITFVSTDEDKKVLESVQERFEVNITELPAEIDPKTYMTS</sequence>
<evidence type="ECO:0000256" key="11">
    <source>
        <dbReference type="ARBA" id="ARBA00037698"/>
    </source>
</evidence>
<keyword evidence="7" id="KW-0509">mRNA transport</keyword>
<feature type="short sequence motif" description="Q motif" evidence="16">
    <location>
        <begin position="59"/>
        <end position="87"/>
    </location>
</feature>
<evidence type="ECO:0000259" key="18">
    <source>
        <dbReference type="PROSITE" id="PS51194"/>
    </source>
</evidence>
<dbReference type="GO" id="GO:0005524">
    <property type="term" value="F:ATP binding"/>
    <property type="evidence" value="ECO:0007669"/>
    <property type="project" value="UniProtKB-KW"/>
</dbReference>
<protein>
    <recommendedName>
        <fullName evidence="13">ATP-dependent RNA helicase SUB2</fullName>
        <ecNumber evidence="2">3.6.4.13</ecNumber>
    </recommendedName>
    <alternativeName>
        <fullName evidence="14">ATP-dependent RNA helicase sub2</fullName>
    </alternativeName>
</protein>
<keyword evidence="4" id="KW-0547">Nucleotide-binding</keyword>
<keyword evidence="9" id="KW-0508">mRNA splicing</keyword>
<evidence type="ECO:0000256" key="7">
    <source>
        <dbReference type="ARBA" id="ARBA00022816"/>
    </source>
</evidence>
<dbReference type="GO" id="GO:0003724">
    <property type="term" value="F:RNA helicase activity"/>
    <property type="evidence" value="ECO:0007669"/>
    <property type="project" value="UniProtKB-EC"/>
</dbReference>